<dbReference type="Gene3D" id="1.20.58.370">
    <property type="entry name" value="MalF N-terminal region-like"/>
    <property type="match status" value="1"/>
</dbReference>
<protein>
    <submittedName>
        <fullName evidence="9">Sugar ABC transporter permease</fullName>
    </submittedName>
</protein>
<comment type="caution">
    <text evidence="9">The sequence shown here is derived from an EMBL/GenBank/DDBJ whole genome shotgun (WGS) entry which is preliminary data.</text>
</comment>
<feature type="transmembrane region" description="Helical" evidence="7">
    <location>
        <begin position="286"/>
        <end position="303"/>
    </location>
</feature>
<accession>A0ABT4D8L4</accession>
<dbReference type="SUPFAM" id="SSF161098">
    <property type="entry name" value="MetI-like"/>
    <property type="match status" value="1"/>
</dbReference>
<dbReference type="PANTHER" id="PTHR30193:SF41">
    <property type="entry name" value="DIACETYLCHITOBIOSE UPTAKE SYSTEM PERMEASE PROTEIN NGCF"/>
    <property type="match status" value="1"/>
</dbReference>
<evidence type="ECO:0000256" key="3">
    <source>
        <dbReference type="ARBA" id="ARBA00022475"/>
    </source>
</evidence>
<dbReference type="SUPFAM" id="SSF160964">
    <property type="entry name" value="MalF N-terminal region-like"/>
    <property type="match status" value="1"/>
</dbReference>
<keyword evidence="2 7" id="KW-0813">Transport</keyword>
<evidence type="ECO:0000256" key="6">
    <source>
        <dbReference type="ARBA" id="ARBA00023136"/>
    </source>
</evidence>
<evidence type="ECO:0000256" key="4">
    <source>
        <dbReference type="ARBA" id="ARBA00022692"/>
    </source>
</evidence>
<comment type="subcellular location">
    <subcellularLocation>
        <location evidence="1 7">Cell membrane</location>
        <topology evidence="1 7">Multi-pass membrane protein</topology>
    </subcellularLocation>
</comment>
<dbReference type="EMBL" id="JAPQFJ010000007">
    <property type="protein sequence ID" value="MCY6958644.1"/>
    <property type="molecule type" value="Genomic_DNA"/>
</dbReference>
<dbReference type="Proteomes" id="UP001144612">
    <property type="component" value="Unassembled WGS sequence"/>
</dbReference>
<reference evidence="9" key="1">
    <citation type="submission" date="2022-12" db="EMBL/GenBank/DDBJ databases">
        <title>Clostridium sp. nov., isolated from industrial wastewater.</title>
        <authorList>
            <person name="Jiayan W."/>
        </authorList>
    </citation>
    <scope>NUCLEOTIDE SEQUENCE</scope>
    <source>
        <strain evidence="9">ZC22-4</strain>
    </source>
</reference>
<dbReference type="InterPro" id="IPR000515">
    <property type="entry name" value="MetI-like"/>
</dbReference>
<feature type="transmembrane region" description="Helical" evidence="7">
    <location>
        <begin position="29"/>
        <end position="50"/>
    </location>
</feature>
<keyword evidence="6 7" id="KW-0472">Membrane</keyword>
<feature type="transmembrane region" description="Helical" evidence="7">
    <location>
        <begin position="130"/>
        <end position="150"/>
    </location>
</feature>
<evidence type="ECO:0000256" key="1">
    <source>
        <dbReference type="ARBA" id="ARBA00004651"/>
    </source>
</evidence>
<keyword evidence="3" id="KW-1003">Cell membrane</keyword>
<keyword evidence="5 7" id="KW-1133">Transmembrane helix</keyword>
<evidence type="ECO:0000256" key="5">
    <source>
        <dbReference type="ARBA" id="ARBA00022989"/>
    </source>
</evidence>
<proteinExistence type="inferred from homology"/>
<feature type="domain" description="ABC transmembrane type-1" evidence="8">
    <location>
        <begin position="92"/>
        <end position="304"/>
    </location>
</feature>
<feature type="transmembrane region" description="Helical" evidence="7">
    <location>
        <begin position="178"/>
        <end position="199"/>
    </location>
</feature>
<dbReference type="InterPro" id="IPR051393">
    <property type="entry name" value="ABC_transporter_permease"/>
</dbReference>
<dbReference type="Pfam" id="PF00528">
    <property type="entry name" value="BPD_transp_1"/>
    <property type="match status" value="1"/>
</dbReference>
<feature type="transmembrane region" description="Helical" evidence="7">
    <location>
        <begin position="96"/>
        <end position="118"/>
    </location>
</feature>
<dbReference type="Gene3D" id="1.10.3720.10">
    <property type="entry name" value="MetI-like"/>
    <property type="match status" value="1"/>
</dbReference>
<gene>
    <name evidence="9" type="ORF">OW729_08510</name>
</gene>
<organism evidence="9 10">
    <name type="scientific">Clostridium brassicae</name>
    <dbReference type="NCBI Taxonomy" id="2999072"/>
    <lineage>
        <taxon>Bacteria</taxon>
        <taxon>Bacillati</taxon>
        <taxon>Bacillota</taxon>
        <taxon>Clostridia</taxon>
        <taxon>Eubacteriales</taxon>
        <taxon>Clostridiaceae</taxon>
        <taxon>Clostridium</taxon>
    </lineage>
</organism>
<dbReference type="RefSeq" id="WP_268061062.1">
    <property type="nucleotide sequence ID" value="NZ_JAPQFJ010000007.1"/>
</dbReference>
<evidence type="ECO:0000256" key="7">
    <source>
        <dbReference type="RuleBase" id="RU363032"/>
    </source>
</evidence>
<evidence type="ECO:0000256" key="2">
    <source>
        <dbReference type="ARBA" id="ARBA00022448"/>
    </source>
</evidence>
<dbReference type="InterPro" id="IPR035906">
    <property type="entry name" value="MetI-like_sf"/>
</dbReference>
<dbReference type="PANTHER" id="PTHR30193">
    <property type="entry name" value="ABC TRANSPORTER PERMEASE PROTEIN"/>
    <property type="match status" value="1"/>
</dbReference>
<feature type="transmembrane region" description="Helical" evidence="7">
    <location>
        <begin position="236"/>
        <end position="258"/>
    </location>
</feature>
<evidence type="ECO:0000313" key="10">
    <source>
        <dbReference type="Proteomes" id="UP001144612"/>
    </source>
</evidence>
<keyword evidence="4 7" id="KW-0812">Transmembrane</keyword>
<name>A0ABT4D8L4_9CLOT</name>
<sequence>MRTSLNKDQTIKYVKKETLWHRIKKNKTAYAYILPSTLVVIIFSLIPILYGVSLAFTNSNIYTMSSNSVKFVGLKNFIKIFKGMDQEFVTILLRTIVWTIVNVFFHVSIGLSLALLLNKKGLRFKKLYRILLILPWAVPQLVTCLIWKIMFNYDIGMINQILTKIGLAKVPWLNDPKMAFVAIIMVNVWLGVPFMMMVATGALQSISDNFYEAANIEGASWWQKFRYITLPMIKPAMVPAITLGFIWTFTNFNVAYLVTKGEPNRATELIQTYTYNQMTAGNYSKAAAYGVIVFAILFILNLISTKINNIFEEDN</sequence>
<dbReference type="CDD" id="cd06261">
    <property type="entry name" value="TM_PBP2"/>
    <property type="match status" value="1"/>
</dbReference>
<dbReference type="InterPro" id="IPR035277">
    <property type="entry name" value="MalF_N"/>
</dbReference>
<dbReference type="PROSITE" id="PS50928">
    <property type="entry name" value="ABC_TM1"/>
    <property type="match status" value="1"/>
</dbReference>
<keyword evidence="10" id="KW-1185">Reference proteome</keyword>
<evidence type="ECO:0000259" key="8">
    <source>
        <dbReference type="PROSITE" id="PS50928"/>
    </source>
</evidence>
<evidence type="ECO:0000313" key="9">
    <source>
        <dbReference type="EMBL" id="MCY6958644.1"/>
    </source>
</evidence>
<comment type="similarity">
    <text evidence="7">Belongs to the binding-protein-dependent transport system permease family.</text>
</comment>